<dbReference type="RefSeq" id="WP_387249606.1">
    <property type="nucleotide sequence ID" value="NZ_JBIALX010000002.1"/>
</dbReference>
<accession>A0ABW6NE20</accession>
<protein>
    <submittedName>
        <fullName evidence="1">Nucleoside 2-deoxyribosyltransferase</fullName>
    </submittedName>
</protein>
<dbReference type="Gene3D" id="3.40.50.450">
    <property type="match status" value="1"/>
</dbReference>
<dbReference type="Pfam" id="PF05014">
    <property type="entry name" value="Nuc_deoxyrib_tr"/>
    <property type="match status" value="1"/>
</dbReference>
<evidence type="ECO:0000313" key="1">
    <source>
        <dbReference type="EMBL" id="MFF0452882.1"/>
    </source>
</evidence>
<dbReference type="Proteomes" id="UP001601521">
    <property type="component" value="Unassembled WGS sequence"/>
</dbReference>
<sequence>MSTSDIDRTITPAPRFGLSTVFVAGPFFKLVDPETGAMRAEDRERFETLIGYFEDSGCRVHNAHRREHWGEAFLEPDDFTRLDHNEIAAADLLVAVPGPPASLGTHIELGWASALRKPILLLLERGEDYALMVYGLRHITRTAIVETVGGRFDIAVFEQALTDLVGA</sequence>
<comment type="caution">
    <text evidence="1">The sequence shown here is derived from an EMBL/GenBank/DDBJ whole genome shotgun (WGS) entry which is preliminary data.</text>
</comment>
<dbReference type="InterPro" id="IPR007710">
    <property type="entry name" value="Nucleoside_deoxyribTrfase"/>
</dbReference>
<proteinExistence type="predicted"/>
<evidence type="ECO:0000313" key="2">
    <source>
        <dbReference type="Proteomes" id="UP001601521"/>
    </source>
</evidence>
<dbReference type="SUPFAM" id="SSF52309">
    <property type="entry name" value="N-(deoxy)ribosyltransferase-like"/>
    <property type="match status" value="1"/>
</dbReference>
<organism evidence="1 2">
    <name type="scientific">Nocardia africana</name>
    <dbReference type="NCBI Taxonomy" id="134964"/>
    <lineage>
        <taxon>Bacteria</taxon>
        <taxon>Bacillati</taxon>
        <taxon>Actinomycetota</taxon>
        <taxon>Actinomycetes</taxon>
        <taxon>Mycobacteriales</taxon>
        <taxon>Nocardiaceae</taxon>
        <taxon>Nocardia</taxon>
    </lineage>
</organism>
<reference evidence="1 2" key="1">
    <citation type="submission" date="2024-10" db="EMBL/GenBank/DDBJ databases">
        <title>The Natural Products Discovery Center: Release of the First 8490 Sequenced Strains for Exploring Actinobacteria Biosynthetic Diversity.</title>
        <authorList>
            <person name="Kalkreuter E."/>
            <person name="Kautsar S.A."/>
            <person name="Yang D."/>
            <person name="Bader C.D."/>
            <person name="Teijaro C.N."/>
            <person name="Fluegel L."/>
            <person name="Davis C.M."/>
            <person name="Simpson J.R."/>
            <person name="Lauterbach L."/>
            <person name="Steele A.D."/>
            <person name="Gui C."/>
            <person name="Meng S."/>
            <person name="Li G."/>
            <person name="Viehrig K."/>
            <person name="Ye F."/>
            <person name="Su P."/>
            <person name="Kiefer A.F."/>
            <person name="Nichols A."/>
            <person name="Cepeda A.J."/>
            <person name="Yan W."/>
            <person name="Fan B."/>
            <person name="Jiang Y."/>
            <person name="Adhikari A."/>
            <person name="Zheng C.-J."/>
            <person name="Schuster L."/>
            <person name="Cowan T.M."/>
            <person name="Smanski M.J."/>
            <person name="Chevrette M.G."/>
            <person name="De Carvalho L.P.S."/>
            <person name="Shen B."/>
        </authorList>
    </citation>
    <scope>NUCLEOTIDE SEQUENCE [LARGE SCALE GENOMIC DNA]</scope>
    <source>
        <strain evidence="1 2">NPDC004550</strain>
    </source>
</reference>
<dbReference type="EMBL" id="JBIALX010000002">
    <property type="protein sequence ID" value="MFF0452882.1"/>
    <property type="molecule type" value="Genomic_DNA"/>
</dbReference>
<keyword evidence="2" id="KW-1185">Reference proteome</keyword>
<gene>
    <name evidence="1" type="ORF">ACFYTH_05880</name>
</gene>
<name>A0ABW6NE20_9NOCA</name>